<dbReference type="Proteomes" id="UP000033651">
    <property type="component" value="Unassembled WGS sequence"/>
</dbReference>
<dbReference type="PATRIC" id="fig|345309.4.peg.1860"/>
<comment type="similarity">
    <text evidence="1 6 7">Belongs to the phosphohexose mutase family.</text>
</comment>
<dbReference type="PRINTS" id="PR00509">
    <property type="entry name" value="PGMPMM"/>
</dbReference>
<dbReference type="Pfam" id="PF02878">
    <property type="entry name" value="PGM_PMM_I"/>
    <property type="match status" value="1"/>
</dbReference>
<comment type="function">
    <text evidence="6 8">Catalyzes the conversion of glucosamine-6-phosphate to glucosamine-1-phosphate.</text>
</comment>
<dbReference type="FunFam" id="3.40.120.10:FF:000003">
    <property type="entry name" value="Phosphoglucosamine mutase"/>
    <property type="match status" value="1"/>
</dbReference>
<dbReference type="Gene3D" id="3.40.120.10">
    <property type="entry name" value="Alpha-D-Glucose-1,6-Bisphosphate, subunit A, domain 3"/>
    <property type="match status" value="3"/>
</dbReference>
<dbReference type="InterPro" id="IPR016066">
    <property type="entry name" value="A-D-PHexomutase_CS"/>
</dbReference>
<dbReference type="NCBIfam" id="NF008139">
    <property type="entry name" value="PRK10887.1"/>
    <property type="match status" value="1"/>
</dbReference>
<name>A0A0F3KMU3_9GAMM</name>
<dbReference type="PROSITE" id="PS00710">
    <property type="entry name" value="PGM_PMM"/>
    <property type="match status" value="1"/>
</dbReference>
<comment type="catalytic activity">
    <reaction evidence="6 8">
        <text>alpha-D-glucosamine 1-phosphate = D-glucosamine 6-phosphate</text>
        <dbReference type="Rhea" id="RHEA:23424"/>
        <dbReference type="ChEBI" id="CHEBI:58516"/>
        <dbReference type="ChEBI" id="CHEBI:58725"/>
        <dbReference type="EC" id="5.4.2.10"/>
    </reaction>
</comment>
<evidence type="ECO:0000256" key="3">
    <source>
        <dbReference type="ARBA" id="ARBA00022723"/>
    </source>
</evidence>
<dbReference type="SUPFAM" id="SSF53738">
    <property type="entry name" value="Phosphoglucomutase, first 3 domains"/>
    <property type="match status" value="3"/>
</dbReference>
<dbReference type="AlphaFoldDB" id="A0A0F3KMU3"/>
<feature type="active site" description="Phosphoserine intermediate" evidence="6">
    <location>
        <position position="120"/>
    </location>
</feature>
<dbReference type="RefSeq" id="WP_045829921.1">
    <property type="nucleotide sequence ID" value="NZ_JZRB01000025.1"/>
</dbReference>
<dbReference type="Gene3D" id="3.30.310.50">
    <property type="entry name" value="Alpha-D-phosphohexomutase, C-terminal domain"/>
    <property type="match status" value="1"/>
</dbReference>
<evidence type="ECO:0000259" key="11">
    <source>
        <dbReference type="Pfam" id="PF02879"/>
    </source>
</evidence>
<feature type="domain" description="Alpha-D-phosphohexomutase alpha/beta/alpha" evidence="10">
    <location>
        <begin position="4"/>
        <end position="153"/>
    </location>
</feature>
<dbReference type="InterPro" id="IPR036900">
    <property type="entry name" value="A-D-PHexomutase_C_sf"/>
</dbReference>
<keyword evidence="2 6" id="KW-0597">Phosphoprotein</keyword>
<gene>
    <name evidence="6 13" type="primary">glmM</name>
    <name evidence="13" type="ORF">VI08_12570</name>
</gene>
<dbReference type="FunFam" id="3.40.120.10:FF:000001">
    <property type="entry name" value="Phosphoglucosamine mutase"/>
    <property type="match status" value="1"/>
</dbReference>
<dbReference type="FunFam" id="3.30.310.50:FF:000001">
    <property type="entry name" value="Phosphoglucosamine mutase"/>
    <property type="match status" value="1"/>
</dbReference>
<dbReference type="GO" id="GO:0009252">
    <property type="term" value="P:peptidoglycan biosynthetic process"/>
    <property type="evidence" value="ECO:0007669"/>
    <property type="project" value="TreeGrafter"/>
</dbReference>
<dbReference type="SUPFAM" id="SSF55957">
    <property type="entry name" value="Phosphoglucomutase, C-terminal domain"/>
    <property type="match status" value="1"/>
</dbReference>
<evidence type="ECO:0000256" key="5">
    <source>
        <dbReference type="ARBA" id="ARBA00023235"/>
    </source>
</evidence>
<protein>
    <recommendedName>
        <fullName evidence="6 8">Phosphoglucosamine mutase</fullName>
        <ecNumber evidence="6 8">5.4.2.10</ecNumber>
    </recommendedName>
</protein>
<comment type="PTM">
    <text evidence="6">Activated by phosphorylation.</text>
</comment>
<evidence type="ECO:0000256" key="4">
    <source>
        <dbReference type="ARBA" id="ARBA00022842"/>
    </source>
</evidence>
<dbReference type="NCBIfam" id="TIGR01455">
    <property type="entry name" value="glmM"/>
    <property type="match status" value="1"/>
</dbReference>
<dbReference type="PANTHER" id="PTHR42946:SF1">
    <property type="entry name" value="PHOSPHOGLUCOMUTASE (ALPHA-D-GLUCOSE-1,6-BISPHOSPHATE-DEPENDENT)"/>
    <property type="match status" value="1"/>
</dbReference>
<evidence type="ECO:0000256" key="6">
    <source>
        <dbReference type="HAMAP-Rule" id="MF_01554"/>
    </source>
</evidence>
<comment type="cofactor">
    <cofactor evidence="6">
        <name>Mg(2+)</name>
        <dbReference type="ChEBI" id="CHEBI:18420"/>
    </cofactor>
    <text evidence="6">Binds 1 Mg(2+) ion per subunit.</text>
</comment>
<feature type="binding site" evidence="6">
    <location>
        <position position="259"/>
    </location>
    <ligand>
        <name>Mg(2+)</name>
        <dbReference type="ChEBI" id="CHEBI:18420"/>
    </ligand>
</feature>
<evidence type="ECO:0000256" key="8">
    <source>
        <dbReference type="RuleBase" id="RU004327"/>
    </source>
</evidence>
<accession>A0A0F3KMU3</accession>
<feature type="binding site" description="via phosphate group" evidence="6">
    <location>
        <position position="120"/>
    </location>
    <ligand>
        <name>Mg(2+)</name>
        <dbReference type="ChEBI" id="CHEBI:18420"/>
    </ligand>
</feature>
<dbReference type="GO" id="GO:0000287">
    <property type="term" value="F:magnesium ion binding"/>
    <property type="evidence" value="ECO:0007669"/>
    <property type="project" value="UniProtKB-UniRule"/>
</dbReference>
<reference evidence="13 14" key="1">
    <citation type="submission" date="2015-03" db="EMBL/GenBank/DDBJ databases">
        <title>Draft genome sequence of Luteibacter yeojuensis strain SU11.</title>
        <authorList>
            <person name="Sulaiman J."/>
            <person name="Priya K."/>
            <person name="Chan K.-G."/>
        </authorList>
    </citation>
    <scope>NUCLEOTIDE SEQUENCE [LARGE SCALE GENOMIC DNA]</scope>
    <source>
        <strain evidence="13 14">SU11</strain>
    </source>
</reference>
<feature type="binding site" evidence="6">
    <location>
        <position position="261"/>
    </location>
    <ligand>
        <name>Mg(2+)</name>
        <dbReference type="ChEBI" id="CHEBI:18420"/>
    </ligand>
</feature>
<dbReference type="Pfam" id="PF02879">
    <property type="entry name" value="PGM_PMM_II"/>
    <property type="match status" value="1"/>
</dbReference>
<comment type="caution">
    <text evidence="13">The sequence shown here is derived from an EMBL/GenBank/DDBJ whole genome shotgun (WGS) entry which is preliminary data.</text>
</comment>
<dbReference type="InterPro" id="IPR005845">
    <property type="entry name" value="A-D-PHexomutase_a/b/a-II"/>
</dbReference>
<dbReference type="EC" id="5.4.2.10" evidence="6 8"/>
<dbReference type="PANTHER" id="PTHR42946">
    <property type="entry name" value="PHOSPHOHEXOSE MUTASE"/>
    <property type="match status" value="1"/>
</dbReference>
<evidence type="ECO:0000313" key="14">
    <source>
        <dbReference type="Proteomes" id="UP000033651"/>
    </source>
</evidence>
<keyword evidence="3 6" id="KW-0479">Metal-binding</keyword>
<proteinExistence type="inferred from homology"/>
<dbReference type="InterPro" id="IPR005841">
    <property type="entry name" value="Alpha-D-phosphohexomutase_SF"/>
</dbReference>
<dbReference type="OrthoDB" id="9803322at2"/>
<dbReference type="Pfam" id="PF02880">
    <property type="entry name" value="PGM_PMM_III"/>
    <property type="match status" value="1"/>
</dbReference>
<dbReference type="HAMAP" id="MF_01554_B">
    <property type="entry name" value="GlmM_B"/>
    <property type="match status" value="1"/>
</dbReference>
<dbReference type="EMBL" id="JZRB01000025">
    <property type="protein sequence ID" value="KJV32555.1"/>
    <property type="molecule type" value="Genomic_DNA"/>
</dbReference>
<dbReference type="InterPro" id="IPR005844">
    <property type="entry name" value="A-D-PHexomutase_a/b/a-I"/>
</dbReference>
<feature type="domain" description="Alpha-D-phosphohexomutase C-terminal" evidence="9">
    <location>
        <begin position="391"/>
        <end position="457"/>
    </location>
</feature>
<dbReference type="InterPro" id="IPR050060">
    <property type="entry name" value="Phosphoglucosamine_mutase"/>
</dbReference>
<evidence type="ECO:0000256" key="2">
    <source>
        <dbReference type="ARBA" id="ARBA00022553"/>
    </source>
</evidence>
<evidence type="ECO:0000313" key="13">
    <source>
        <dbReference type="EMBL" id="KJV32555.1"/>
    </source>
</evidence>
<evidence type="ECO:0000259" key="9">
    <source>
        <dbReference type="Pfam" id="PF00408"/>
    </source>
</evidence>
<evidence type="ECO:0000256" key="1">
    <source>
        <dbReference type="ARBA" id="ARBA00010231"/>
    </source>
</evidence>
<dbReference type="GO" id="GO:0005975">
    <property type="term" value="P:carbohydrate metabolic process"/>
    <property type="evidence" value="ECO:0007669"/>
    <property type="project" value="InterPro"/>
</dbReference>
<evidence type="ECO:0000256" key="7">
    <source>
        <dbReference type="RuleBase" id="RU004326"/>
    </source>
</evidence>
<dbReference type="Pfam" id="PF00408">
    <property type="entry name" value="PGM_PMM_IV"/>
    <property type="match status" value="1"/>
</dbReference>
<feature type="domain" description="Alpha-D-phosphohexomutase alpha/beta/alpha" evidence="11">
    <location>
        <begin position="175"/>
        <end position="272"/>
    </location>
</feature>
<dbReference type="InterPro" id="IPR016055">
    <property type="entry name" value="A-D-PHexomutase_a/b/a-I/II/III"/>
</dbReference>
<feature type="binding site" evidence="6">
    <location>
        <position position="263"/>
    </location>
    <ligand>
        <name>Mg(2+)</name>
        <dbReference type="ChEBI" id="CHEBI:18420"/>
    </ligand>
</feature>
<dbReference type="GO" id="GO:0004615">
    <property type="term" value="F:phosphomannomutase activity"/>
    <property type="evidence" value="ECO:0007669"/>
    <property type="project" value="TreeGrafter"/>
</dbReference>
<dbReference type="InterPro" id="IPR006352">
    <property type="entry name" value="GlmM_bact"/>
</dbReference>
<dbReference type="InterPro" id="IPR005846">
    <property type="entry name" value="A-D-PHexomutase_a/b/a-III"/>
</dbReference>
<keyword evidence="4 6" id="KW-0460">Magnesium</keyword>
<evidence type="ECO:0000259" key="10">
    <source>
        <dbReference type="Pfam" id="PF02878"/>
    </source>
</evidence>
<dbReference type="CDD" id="cd05802">
    <property type="entry name" value="GlmM"/>
    <property type="match status" value="1"/>
</dbReference>
<dbReference type="GO" id="GO:0008966">
    <property type="term" value="F:phosphoglucosamine mutase activity"/>
    <property type="evidence" value="ECO:0007669"/>
    <property type="project" value="UniProtKB-UniRule"/>
</dbReference>
<dbReference type="InterPro" id="IPR005843">
    <property type="entry name" value="A-D-PHexomutase_C"/>
</dbReference>
<evidence type="ECO:0000259" key="12">
    <source>
        <dbReference type="Pfam" id="PF02880"/>
    </source>
</evidence>
<organism evidence="13 14">
    <name type="scientific">Luteibacter yeojuensis</name>
    <dbReference type="NCBI Taxonomy" id="345309"/>
    <lineage>
        <taxon>Bacteria</taxon>
        <taxon>Pseudomonadati</taxon>
        <taxon>Pseudomonadota</taxon>
        <taxon>Gammaproteobacteria</taxon>
        <taxon>Lysobacterales</taxon>
        <taxon>Rhodanobacteraceae</taxon>
        <taxon>Luteibacter</taxon>
    </lineage>
</organism>
<sequence>MSERKYFGTDGIRGQVGSYPISADFILRLGRAAGAVLARRRAADKRPAGTGSERRDPHRKVMVVIGKDTRVSGYMFEAALEAGLVASGADVRMLGPMPTPGVAYLTRSLRADAGIVISASHNPHQDNGIKFFSGQGEKLDDALEAEIEAELEADFATVPSEALGKAKRVDDAVTRYAEFCKSTVADEFSLAGMRIVLDCAHGATYQVAPKVFTDLGAEVTTIGAEPDGLNINREVGSTSPEALARTVVEKGADLGIAFDGDGDRVRIVDKDGTVTDGDDMLYVIARHWKKKAALPGPVVGTLMSNYGLQRALKQLEIPFVRANVGDRYVLQQLKEHGGVLGGETSGHVLCLDRFTTGDGIVAALALLEVLAQTGETFAQARAGLVKLPQTMLNVRVEGAKAALASVTVKQALAEVEAALEGRGRVVLRASGTEPLVRVTIEAADAAEVDRLAGHLAEAVKSAAQAVA</sequence>
<keyword evidence="14" id="KW-1185">Reference proteome</keyword>
<dbReference type="GO" id="GO:0005829">
    <property type="term" value="C:cytosol"/>
    <property type="evidence" value="ECO:0007669"/>
    <property type="project" value="TreeGrafter"/>
</dbReference>
<feature type="domain" description="Alpha-D-phosphohexomutase alpha/beta/alpha" evidence="12">
    <location>
        <begin position="276"/>
        <end position="383"/>
    </location>
</feature>
<dbReference type="GO" id="GO:0006048">
    <property type="term" value="P:UDP-N-acetylglucosamine biosynthetic process"/>
    <property type="evidence" value="ECO:0007669"/>
    <property type="project" value="TreeGrafter"/>
</dbReference>
<feature type="modified residue" description="Phosphoserine" evidence="6">
    <location>
        <position position="120"/>
    </location>
</feature>
<keyword evidence="5 6" id="KW-0413">Isomerase</keyword>